<dbReference type="InterPro" id="IPR001810">
    <property type="entry name" value="F-box_dom"/>
</dbReference>
<evidence type="ECO:0000256" key="9">
    <source>
        <dbReference type="ARBA" id="ARBA00022801"/>
    </source>
</evidence>
<evidence type="ECO:0000256" key="7">
    <source>
        <dbReference type="ARBA" id="ARBA00022763"/>
    </source>
</evidence>
<evidence type="ECO:0000256" key="12">
    <source>
        <dbReference type="ARBA" id="ARBA00023125"/>
    </source>
</evidence>
<evidence type="ECO:0000313" key="25">
    <source>
        <dbReference type="Proteomes" id="UP000694561"/>
    </source>
</evidence>
<dbReference type="GO" id="GO:0031297">
    <property type="term" value="P:replication fork processing"/>
    <property type="evidence" value="ECO:0007669"/>
    <property type="project" value="TreeGrafter"/>
</dbReference>
<evidence type="ECO:0000313" key="24">
    <source>
        <dbReference type="Ensembl" id="ENSMMNP00015024094.1"/>
    </source>
</evidence>
<dbReference type="InterPro" id="IPR014016">
    <property type="entry name" value="UvrD-like_ATP-bd"/>
</dbReference>
<keyword evidence="13" id="KW-0234">DNA repair</keyword>
<reference evidence="24" key="2">
    <citation type="submission" date="2025-09" db="UniProtKB">
        <authorList>
            <consortium name="Ensembl"/>
        </authorList>
    </citation>
    <scope>IDENTIFICATION</scope>
</reference>
<dbReference type="AlphaFoldDB" id="A0A8C6C7K8"/>
<organism evidence="24 25">
    <name type="scientific">Monodon monoceros</name>
    <name type="common">Narwhal</name>
    <name type="synonym">Ceratodon monodon</name>
    <dbReference type="NCBI Taxonomy" id="40151"/>
    <lineage>
        <taxon>Eukaryota</taxon>
        <taxon>Metazoa</taxon>
        <taxon>Chordata</taxon>
        <taxon>Craniata</taxon>
        <taxon>Vertebrata</taxon>
        <taxon>Euteleostomi</taxon>
        <taxon>Mammalia</taxon>
        <taxon>Eutheria</taxon>
        <taxon>Laurasiatheria</taxon>
        <taxon>Artiodactyla</taxon>
        <taxon>Whippomorpha</taxon>
        <taxon>Cetacea</taxon>
        <taxon>Odontoceti</taxon>
        <taxon>Monodontidae</taxon>
        <taxon>Monodon</taxon>
    </lineage>
</organism>
<dbReference type="GO" id="GO:0043138">
    <property type="term" value="F:3'-5' DNA helicase activity"/>
    <property type="evidence" value="ECO:0007669"/>
    <property type="project" value="UniProtKB-EC"/>
</dbReference>
<dbReference type="SUPFAM" id="SSF52540">
    <property type="entry name" value="P-loop containing nucleoside triphosphate hydrolases"/>
    <property type="match status" value="1"/>
</dbReference>
<evidence type="ECO:0000256" key="2">
    <source>
        <dbReference type="ARBA" id="ARBA00004286"/>
    </source>
</evidence>
<name>A0A8C6C7K8_MONMO</name>
<evidence type="ECO:0000256" key="10">
    <source>
        <dbReference type="ARBA" id="ARBA00022806"/>
    </source>
</evidence>
<evidence type="ECO:0000256" key="5">
    <source>
        <dbReference type="ARBA" id="ARBA00022454"/>
    </source>
</evidence>
<reference evidence="24" key="1">
    <citation type="submission" date="2025-08" db="UniProtKB">
        <authorList>
            <consortium name="Ensembl"/>
        </authorList>
    </citation>
    <scope>IDENTIFICATION</scope>
</reference>
<keyword evidence="14" id="KW-0413">Isomerase</keyword>
<dbReference type="PANTHER" id="PTHR11070:SF30">
    <property type="entry name" value="F-BOX DNA HELICASE 1"/>
    <property type="match status" value="1"/>
</dbReference>
<dbReference type="GeneTree" id="ENSGT00390000011669"/>
<dbReference type="GO" id="GO:0000724">
    <property type="term" value="P:double-strand break repair via homologous recombination"/>
    <property type="evidence" value="ECO:0007669"/>
    <property type="project" value="TreeGrafter"/>
</dbReference>
<evidence type="ECO:0000256" key="15">
    <source>
        <dbReference type="ARBA" id="ARBA00023242"/>
    </source>
</evidence>
<evidence type="ECO:0000256" key="3">
    <source>
        <dbReference type="ARBA" id="ARBA00004906"/>
    </source>
</evidence>
<dbReference type="CDD" id="cd22095">
    <property type="entry name" value="F-box_FBXO18"/>
    <property type="match status" value="1"/>
</dbReference>
<dbReference type="PANTHER" id="PTHR11070">
    <property type="entry name" value="UVRD / RECB / PCRA DNA HELICASE FAMILY MEMBER"/>
    <property type="match status" value="1"/>
</dbReference>
<comment type="pathway">
    <text evidence="3">Protein modification; protein ubiquitination.</text>
</comment>
<accession>A0A8C6C7K8</accession>
<keyword evidence="5" id="KW-0158">Chromosome</keyword>
<dbReference type="SUPFAM" id="SSF81383">
    <property type="entry name" value="F-box domain"/>
    <property type="match status" value="1"/>
</dbReference>
<keyword evidence="9" id="KW-0378">Hydrolase</keyword>
<gene>
    <name evidence="24" type="primary">FBH1</name>
</gene>
<keyword evidence="7" id="KW-0227">DNA damage</keyword>
<comment type="catalytic activity">
    <reaction evidence="18">
        <text>ATP + H2O = ADP + phosphate + H(+)</text>
        <dbReference type="Rhea" id="RHEA:13065"/>
        <dbReference type="ChEBI" id="CHEBI:15377"/>
        <dbReference type="ChEBI" id="CHEBI:15378"/>
        <dbReference type="ChEBI" id="CHEBI:30616"/>
        <dbReference type="ChEBI" id="CHEBI:43474"/>
        <dbReference type="ChEBI" id="CHEBI:456216"/>
        <dbReference type="EC" id="5.6.2.4"/>
    </reaction>
</comment>
<keyword evidence="6" id="KW-0547">Nucleotide-binding</keyword>
<evidence type="ECO:0000256" key="11">
    <source>
        <dbReference type="ARBA" id="ARBA00022840"/>
    </source>
</evidence>
<protein>
    <recommendedName>
        <fullName evidence="19">F-box DNA helicase 1</fullName>
        <ecNumber evidence="17">5.6.2.4</ecNumber>
    </recommendedName>
    <alternativeName>
        <fullName evidence="21">DNA 3'-5' helicase 1</fullName>
    </alternativeName>
    <alternativeName>
        <fullName evidence="20">F-box only protein 18</fullName>
    </alternativeName>
</protein>
<keyword evidence="15" id="KW-0539">Nucleus</keyword>
<dbReference type="Proteomes" id="UP000694561">
    <property type="component" value="Unplaced"/>
</dbReference>
<keyword evidence="25" id="KW-1185">Reference proteome</keyword>
<evidence type="ECO:0000256" key="18">
    <source>
        <dbReference type="ARBA" id="ARBA00048988"/>
    </source>
</evidence>
<evidence type="ECO:0000256" key="20">
    <source>
        <dbReference type="ARBA" id="ARBA00075040"/>
    </source>
</evidence>
<dbReference type="GO" id="GO:0005634">
    <property type="term" value="C:nucleus"/>
    <property type="evidence" value="ECO:0007669"/>
    <property type="project" value="UniProtKB-SubCell"/>
</dbReference>
<keyword evidence="11" id="KW-0067">ATP-binding</keyword>
<evidence type="ECO:0000256" key="1">
    <source>
        <dbReference type="ARBA" id="ARBA00004123"/>
    </source>
</evidence>
<keyword evidence="10" id="KW-0347">Helicase</keyword>
<dbReference type="Ensembl" id="ENSMMNT00015026467.1">
    <property type="protein sequence ID" value="ENSMMNP00015024094.1"/>
    <property type="gene ID" value="ENSMMNG00015017638.1"/>
</dbReference>
<dbReference type="GO" id="GO:0005524">
    <property type="term" value="F:ATP binding"/>
    <property type="evidence" value="ECO:0007669"/>
    <property type="project" value="UniProtKB-KW"/>
</dbReference>
<sequence>MRRFKRKHLTAVDCQHLARSHLAVTQPFGQRWTNRDPNHGLYPRPRTKRGTRGRGCLGYNPEFFLAGQQQRTNDMAKSNSVGQDSSKDSEDEMIFAAEGHCALPQGGDGAVRPRSSGKRSRSFEDERNQTTGTSQWDGVSRKTPRHHLSLSCRRPREGRQEAEDGVSWFSAQPGESSQEVEDIGPDPVPDSYYGLLGTSPCQEPQNHICNLPSEVLRHIFAFLPMEDLYWNLSLVCHFWREIISDPLFIPWKKLYHRYLMNEEQAVSKVDGILSSYGIEKESDLCVLNLIRYTATTKCSPSVDPGRALWSLRDHLLLPEAEACVRQHLPDLYAAPAGVNVWALVAAIILLSSSVNDIQQLLFCLRRPSSTVTMPDITETLYCIAVLLYAMREKGINISNRIHYNIFYCLYLQENSCAQATEVKEEPSVWPGKKTTIQLTHEQQLILSHKMEPLQVVKIMAFAGTGKTSTLVKYAEKWSESRFLYVTFNKSIAKQAELVFPSNVICKTFHSMAYGHIGRKYQLKKKLNLFKLTPFMVNSVLAEGKGGFIRAKLVCKTLENFFASADDELTIDHVPIWCKNSQGQRVMVEQSEKLNGVLEASRLWDNMRKLGECKEEAYHMTHDGYLKLWQLSKPLLASFDAIFVDEAQDCTPAIMNIVLSQPCGKIFVGDPHQQIYTFRGAVNALFTVPHTHVFYLTQSFRFGVEIAYVGATILDVCKRVRKKTLVGGNHQSGIRGDTKGQVALLSRTNANVFDEAVRVTEGEVPARIHLIGGIKSFGLDRIIDIWTLLQPEEERKRRNLVIKDRFIRRWVHREGFSGFKRYVTAAEDKELEAKIAVVEKYNIQIPELVERIERCHIEDLDFAESFSEDEWNLLYVAVTRARKRLIMTRSLENILTLAGEYFLQAELTSNVLKTGVVRCCVGQCSNAIPMDTVLTMRKLPITYSNRKENKGGYLCHSCAEQRIGPLAFLTASPEQVRAMDRTVENIVLPRHEALLFLVF</sequence>
<evidence type="ECO:0000256" key="17">
    <source>
        <dbReference type="ARBA" id="ARBA00034808"/>
    </source>
</evidence>
<proteinExistence type="inferred from homology"/>
<keyword evidence="12" id="KW-0238">DNA-binding</keyword>
<feature type="domain" description="F-box" evidence="23">
    <location>
        <begin position="205"/>
        <end position="254"/>
    </location>
</feature>
<dbReference type="FunFam" id="1.20.1280.50:FF:000011">
    <property type="entry name" value="F-box DNA helicase 1"/>
    <property type="match status" value="1"/>
</dbReference>
<evidence type="ECO:0000256" key="22">
    <source>
        <dbReference type="SAM" id="MobiDB-lite"/>
    </source>
</evidence>
<evidence type="ECO:0000256" key="21">
    <source>
        <dbReference type="ARBA" id="ARBA00079567"/>
    </source>
</evidence>
<dbReference type="InterPro" id="IPR036047">
    <property type="entry name" value="F-box-like_dom_sf"/>
</dbReference>
<feature type="region of interest" description="Disordered" evidence="22">
    <location>
        <begin position="30"/>
        <end position="55"/>
    </location>
</feature>
<comment type="catalytic activity">
    <reaction evidence="16">
        <text>Couples ATP hydrolysis with the unwinding of duplex DNA by translocating in the 3'-5' direction.</text>
        <dbReference type="EC" id="5.6.2.4"/>
    </reaction>
</comment>
<evidence type="ECO:0000256" key="16">
    <source>
        <dbReference type="ARBA" id="ARBA00034617"/>
    </source>
</evidence>
<dbReference type="InterPro" id="IPR027417">
    <property type="entry name" value="P-loop_NTPase"/>
</dbReference>
<comment type="subcellular location">
    <subcellularLocation>
        <location evidence="2">Chromosome</location>
    </subcellularLocation>
    <subcellularLocation>
        <location evidence="1">Nucleus</location>
    </subcellularLocation>
</comment>
<evidence type="ECO:0000256" key="8">
    <source>
        <dbReference type="ARBA" id="ARBA00022786"/>
    </source>
</evidence>
<dbReference type="EC" id="5.6.2.4" evidence="17"/>
<evidence type="ECO:0000256" key="6">
    <source>
        <dbReference type="ARBA" id="ARBA00022741"/>
    </source>
</evidence>
<dbReference type="GO" id="GO:0003677">
    <property type="term" value="F:DNA binding"/>
    <property type="evidence" value="ECO:0007669"/>
    <property type="project" value="UniProtKB-KW"/>
</dbReference>
<dbReference type="GO" id="GO:0016787">
    <property type="term" value="F:hydrolase activity"/>
    <property type="evidence" value="ECO:0007669"/>
    <property type="project" value="UniProtKB-KW"/>
</dbReference>
<dbReference type="Gene3D" id="3.40.50.300">
    <property type="entry name" value="P-loop containing nucleotide triphosphate hydrolases"/>
    <property type="match status" value="2"/>
</dbReference>
<dbReference type="SMART" id="SM00256">
    <property type="entry name" value="FBOX"/>
    <property type="match status" value="1"/>
</dbReference>
<evidence type="ECO:0000259" key="23">
    <source>
        <dbReference type="PROSITE" id="PS50181"/>
    </source>
</evidence>
<dbReference type="InterPro" id="IPR000212">
    <property type="entry name" value="DNA_helicase_UvrD/REP"/>
</dbReference>
<dbReference type="GO" id="GO:0005694">
    <property type="term" value="C:chromosome"/>
    <property type="evidence" value="ECO:0007669"/>
    <property type="project" value="UniProtKB-SubCell"/>
</dbReference>
<dbReference type="PROSITE" id="PS50181">
    <property type="entry name" value="FBOX"/>
    <property type="match status" value="1"/>
</dbReference>
<keyword evidence="8" id="KW-0833">Ubl conjugation pathway</keyword>
<dbReference type="Gene3D" id="1.20.1280.50">
    <property type="match status" value="1"/>
</dbReference>
<dbReference type="Pfam" id="PF00580">
    <property type="entry name" value="UvrD-helicase"/>
    <property type="match status" value="1"/>
</dbReference>
<feature type="region of interest" description="Disordered" evidence="22">
    <location>
        <begin position="99"/>
        <end position="165"/>
    </location>
</feature>
<evidence type="ECO:0000256" key="13">
    <source>
        <dbReference type="ARBA" id="ARBA00023204"/>
    </source>
</evidence>
<evidence type="ECO:0000256" key="19">
    <source>
        <dbReference type="ARBA" id="ARBA00071173"/>
    </source>
</evidence>
<evidence type="ECO:0000256" key="14">
    <source>
        <dbReference type="ARBA" id="ARBA00023235"/>
    </source>
</evidence>
<evidence type="ECO:0000256" key="4">
    <source>
        <dbReference type="ARBA" id="ARBA00009922"/>
    </source>
</evidence>
<dbReference type="Pfam" id="PF12937">
    <property type="entry name" value="F-box-like"/>
    <property type="match status" value="1"/>
</dbReference>
<comment type="similarity">
    <text evidence="4">Belongs to the helicase family. UvrD subfamily.</text>
</comment>